<evidence type="ECO:0000313" key="3">
    <source>
        <dbReference type="Proteomes" id="UP001063782"/>
    </source>
</evidence>
<accession>A0ABY6F5H9</accession>
<reference evidence="2" key="1">
    <citation type="submission" date="2021-12" db="EMBL/GenBank/DDBJ databases">
        <title>taxonomy of Moraxella sp. ZY201224.</title>
        <authorList>
            <person name="Li F."/>
        </authorList>
    </citation>
    <scope>NUCLEOTIDE SEQUENCE</scope>
    <source>
        <strain evidence="2">ZY201224</strain>
    </source>
</reference>
<dbReference type="RefSeq" id="WP_263076804.1">
    <property type="nucleotide sequence ID" value="NZ_CP089977.1"/>
</dbReference>
<keyword evidence="1" id="KW-1133">Transmembrane helix</keyword>
<keyword evidence="1" id="KW-0472">Membrane</keyword>
<dbReference type="Proteomes" id="UP001063782">
    <property type="component" value="Chromosome"/>
</dbReference>
<dbReference type="Pfam" id="PF05437">
    <property type="entry name" value="AzlD"/>
    <property type="match status" value="1"/>
</dbReference>
<feature type="transmembrane region" description="Helical" evidence="1">
    <location>
        <begin position="6"/>
        <end position="27"/>
    </location>
</feature>
<dbReference type="EMBL" id="CP089977">
    <property type="protein sequence ID" value="UXZ05303.1"/>
    <property type="molecule type" value="Genomic_DNA"/>
</dbReference>
<evidence type="ECO:0000313" key="2">
    <source>
        <dbReference type="EMBL" id="UXZ05303.1"/>
    </source>
</evidence>
<keyword evidence="1" id="KW-0812">Transmembrane</keyword>
<sequence>MFNQANLSTLIAAVVSMIILTALSRILPFFLPNNSPIIRFFTKENSPLAPLGGTIIITMTVLLAVPFFQKSSEHSPLLAVITGMLATMIATHRRMNTGICVIIGMLGFLCGFFLNQFLP</sequence>
<proteinExistence type="predicted"/>
<evidence type="ECO:0000256" key="1">
    <source>
        <dbReference type="SAM" id="Phobius"/>
    </source>
</evidence>
<protein>
    <submittedName>
        <fullName evidence="2">AzlD domain-containing protein</fullName>
    </submittedName>
</protein>
<dbReference type="InterPro" id="IPR008407">
    <property type="entry name" value="Brnchd-chn_aa_trnsp_AzlD"/>
</dbReference>
<name>A0ABY6F5H9_9GAMM</name>
<keyword evidence="3" id="KW-1185">Reference proteome</keyword>
<gene>
    <name evidence="2" type="ORF">LU297_02300</name>
</gene>
<feature type="transmembrane region" description="Helical" evidence="1">
    <location>
        <begin position="48"/>
        <end position="68"/>
    </location>
</feature>
<organism evidence="2 3">
    <name type="scientific">Moraxella nasicaprae</name>
    <dbReference type="NCBI Taxonomy" id="2904122"/>
    <lineage>
        <taxon>Bacteria</taxon>
        <taxon>Pseudomonadati</taxon>
        <taxon>Pseudomonadota</taxon>
        <taxon>Gammaproteobacteria</taxon>
        <taxon>Moraxellales</taxon>
        <taxon>Moraxellaceae</taxon>
        <taxon>Moraxella</taxon>
    </lineage>
</organism>
<feature type="transmembrane region" description="Helical" evidence="1">
    <location>
        <begin position="98"/>
        <end position="118"/>
    </location>
</feature>